<dbReference type="EMBL" id="VOWB01000037">
    <property type="protein sequence ID" value="TXE82866.1"/>
    <property type="molecule type" value="Genomic_DNA"/>
</dbReference>
<gene>
    <name evidence="1" type="ORF">FPD46_03890</name>
</gene>
<protein>
    <submittedName>
        <fullName evidence="1">Uncharacterized protein</fullName>
    </submittedName>
</protein>
<name>A0A5C7DW86_9BACT</name>
<dbReference type="Proteomes" id="UP000321310">
    <property type="component" value="Unassembled WGS sequence"/>
</dbReference>
<dbReference type="AlphaFoldDB" id="A0A5C7DW86"/>
<proteinExistence type="predicted"/>
<comment type="caution">
    <text evidence="1">The sequence shown here is derived from an EMBL/GenBank/DDBJ whole genome shotgun (WGS) entry which is preliminary data.</text>
</comment>
<sequence>MEIKNTLNGGHNSVSIKTKDKLTRYDLDGKPHYEKTSKRIIDTPHKIEYTKHINPQDPTKYRMSQGLVEPISHKDLDIVENYLKRQNNEI</sequence>
<organism evidence="1 2">
    <name type="scientific">Campylobacter peloridis</name>
    <dbReference type="NCBI Taxonomy" id="488546"/>
    <lineage>
        <taxon>Bacteria</taxon>
        <taxon>Pseudomonadati</taxon>
        <taxon>Campylobacterota</taxon>
        <taxon>Epsilonproteobacteria</taxon>
        <taxon>Campylobacterales</taxon>
        <taxon>Campylobacteraceae</taxon>
        <taxon>Campylobacter</taxon>
    </lineage>
</organism>
<accession>A0A5C7DW86</accession>
<evidence type="ECO:0000313" key="2">
    <source>
        <dbReference type="Proteomes" id="UP000321310"/>
    </source>
</evidence>
<evidence type="ECO:0000313" key="1">
    <source>
        <dbReference type="EMBL" id="TXE82866.1"/>
    </source>
</evidence>
<reference evidence="1 2" key="1">
    <citation type="submission" date="2019-07" db="EMBL/GenBank/DDBJ databases">
        <title>Rapid identification of Enteric Bacteria from Whole Genome Sequences (WGS) using Average Nucleotide Identity (ANI).</title>
        <authorList>
            <person name="Lane C."/>
        </authorList>
    </citation>
    <scope>NUCLEOTIDE SEQUENCE [LARGE SCALE GENOMIC DNA]</scope>
    <source>
        <strain evidence="1 2">2016D-0250</strain>
    </source>
</reference>